<dbReference type="InterPro" id="IPR039421">
    <property type="entry name" value="Type_1_exporter"/>
</dbReference>
<dbReference type="InterPro" id="IPR011527">
    <property type="entry name" value="ABC1_TM_dom"/>
</dbReference>
<dbReference type="InterPro" id="IPR027417">
    <property type="entry name" value="P-loop_NTPase"/>
</dbReference>
<keyword evidence="12" id="KW-0325">Glycoprotein</keyword>
<evidence type="ECO:0000256" key="14">
    <source>
        <dbReference type="SAM" id="Phobius"/>
    </source>
</evidence>
<feature type="transmembrane region" description="Helical" evidence="14">
    <location>
        <begin position="217"/>
        <end position="236"/>
    </location>
</feature>
<dbReference type="EMBL" id="VZTQ01013993">
    <property type="protein sequence ID" value="NXT43138.1"/>
    <property type="molecule type" value="Genomic_DNA"/>
</dbReference>
<feature type="region of interest" description="Disordered" evidence="13">
    <location>
        <begin position="24"/>
        <end position="59"/>
    </location>
</feature>
<gene>
    <name evidence="17" type="primary">Abcb1_1</name>
    <name evidence="17" type="ORF">PELURI_R12883</name>
</gene>
<name>A0A7L3CHN4_PELUR</name>
<dbReference type="SUPFAM" id="SSF90123">
    <property type="entry name" value="ABC transporter transmembrane region"/>
    <property type="match status" value="2"/>
</dbReference>
<evidence type="ECO:0000256" key="8">
    <source>
        <dbReference type="ARBA" id="ARBA00022840"/>
    </source>
</evidence>
<feature type="transmembrane region" description="Helical" evidence="14">
    <location>
        <begin position="1002"/>
        <end position="1023"/>
    </location>
</feature>
<organism evidence="17 18">
    <name type="scientific">Pelecanoides urinatrix</name>
    <name type="common">Common diving petrel</name>
    <name type="synonym">Procellaria urinatrix</name>
    <dbReference type="NCBI Taxonomy" id="37079"/>
    <lineage>
        <taxon>Eukaryota</taxon>
        <taxon>Metazoa</taxon>
        <taxon>Chordata</taxon>
        <taxon>Craniata</taxon>
        <taxon>Vertebrata</taxon>
        <taxon>Euteleostomi</taxon>
        <taxon>Archelosauria</taxon>
        <taxon>Archosauria</taxon>
        <taxon>Dinosauria</taxon>
        <taxon>Saurischia</taxon>
        <taxon>Theropoda</taxon>
        <taxon>Coelurosauria</taxon>
        <taxon>Aves</taxon>
        <taxon>Neognathae</taxon>
        <taxon>Neoaves</taxon>
        <taxon>Aequornithes</taxon>
        <taxon>Procellariiformes</taxon>
        <taxon>Procellariidae</taxon>
        <taxon>Pelecanoides</taxon>
    </lineage>
</organism>
<accession>A0A7L3CHN4</accession>
<dbReference type="InterPro" id="IPR036640">
    <property type="entry name" value="ABC1_TM_sf"/>
</dbReference>
<keyword evidence="6" id="KW-0677">Repeat</keyword>
<evidence type="ECO:0000313" key="18">
    <source>
        <dbReference type="Proteomes" id="UP000555367"/>
    </source>
</evidence>
<keyword evidence="4" id="KW-0597">Phosphoprotein</keyword>
<evidence type="ECO:0000256" key="12">
    <source>
        <dbReference type="ARBA" id="ARBA00023180"/>
    </source>
</evidence>
<evidence type="ECO:0000256" key="4">
    <source>
        <dbReference type="ARBA" id="ARBA00022553"/>
    </source>
</evidence>
<evidence type="ECO:0000256" key="7">
    <source>
        <dbReference type="ARBA" id="ARBA00022741"/>
    </source>
</evidence>
<evidence type="ECO:0000313" key="17">
    <source>
        <dbReference type="EMBL" id="NXT43138.1"/>
    </source>
</evidence>
<evidence type="ECO:0000256" key="2">
    <source>
        <dbReference type="ARBA" id="ARBA00007577"/>
    </source>
</evidence>
<keyword evidence="10 14" id="KW-1133">Transmembrane helix</keyword>
<feature type="compositionally biased region" description="Basic and acidic residues" evidence="13">
    <location>
        <begin position="45"/>
        <end position="59"/>
    </location>
</feature>
<feature type="domain" description="ABC transporter" evidence="15">
    <location>
        <begin position="419"/>
        <end position="655"/>
    </location>
</feature>
<dbReference type="GO" id="GO:0005524">
    <property type="term" value="F:ATP binding"/>
    <property type="evidence" value="ECO:0007669"/>
    <property type="project" value="UniProtKB-KW"/>
</dbReference>
<evidence type="ECO:0000256" key="9">
    <source>
        <dbReference type="ARBA" id="ARBA00022967"/>
    </source>
</evidence>
<evidence type="ECO:0000256" key="13">
    <source>
        <dbReference type="SAM" id="MobiDB-lite"/>
    </source>
</evidence>
<feature type="domain" description="ABC transmembrane type-1" evidence="16">
    <location>
        <begin position="82"/>
        <end position="384"/>
    </location>
</feature>
<feature type="transmembrane region" description="Helical" evidence="14">
    <location>
        <begin position="145"/>
        <end position="166"/>
    </location>
</feature>
<evidence type="ECO:0000256" key="6">
    <source>
        <dbReference type="ARBA" id="ARBA00022737"/>
    </source>
</evidence>
<comment type="similarity">
    <text evidence="2">Belongs to the ABC transporter superfamily. ABCB family. Multidrug resistance exporter (TC 3.A.1.201) subfamily.</text>
</comment>
<feature type="transmembrane region" description="Helical" evidence="14">
    <location>
        <begin position="242"/>
        <end position="260"/>
    </location>
</feature>
<dbReference type="Pfam" id="PF00005">
    <property type="entry name" value="ABC_tran"/>
    <property type="match status" value="2"/>
</dbReference>
<dbReference type="FunFam" id="1.20.1560.10:FF:000043">
    <property type="entry name" value="Multidrug resistance protein 1A"/>
    <property type="match status" value="1"/>
</dbReference>
<dbReference type="PANTHER" id="PTHR43394:SF28">
    <property type="entry name" value="ATP-BINDING CASSETTE SUBFAMILY B MEMBER 1"/>
    <property type="match status" value="1"/>
</dbReference>
<keyword evidence="8" id="KW-0067">ATP-binding</keyword>
<feature type="non-terminal residue" evidence="17">
    <location>
        <position position="1"/>
    </location>
</feature>
<feature type="transmembrane region" description="Helical" evidence="14">
    <location>
        <begin position="963"/>
        <end position="982"/>
    </location>
</feature>
<feature type="transmembrane region" description="Helical" evidence="14">
    <location>
        <begin position="887"/>
        <end position="908"/>
    </location>
</feature>
<keyword evidence="7" id="KW-0547">Nucleotide-binding</keyword>
<keyword evidence="18" id="KW-1185">Reference proteome</keyword>
<dbReference type="Proteomes" id="UP000555367">
    <property type="component" value="Unassembled WGS sequence"/>
</dbReference>
<dbReference type="CDD" id="cd18558">
    <property type="entry name" value="ABC_6TM_Pgp_ABCB1"/>
    <property type="match status" value="1"/>
</dbReference>
<dbReference type="FunFam" id="3.40.50.300:FF:000479">
    <property type="entry name" value="Multidrug resistance protein 1A"/>
    <property type="match status" value="2"/>
</dbReference>
<evidence type="ECO:0000256" key="5">
    <source>
        <dbReference type="ARBA" id="ARBA00022692"/>
    </source>
</evidence>
<dbReference type="PROSITE" id="PS50893">
    <property type="entry name" value="ABC_TRANSPORTER_2"/>
    <property type="match status" value="2"/>
</dbReference>
<feature type="compositionally biased region" description="Basic and acidic residues" evidence="13">
    <location>
        <begin position="712"/>
        <end position="721"/>
    </location>
</feature>
<comment type="subcellular location">
    <subcellularLocation>
        <location evidence="1">Membrane</location>
        <topology evidence="1">Multi-pass membrane protein</topology>
    </subcellularLocation>
</comment>
<dbReference type="PROSITE" id="PS00211">
    <property type="entry name" value="ABC_TRANSPORTER_1"/>
    <property type="match status" value="2"/>
</dbReference>
<feature type="transmembrane region" description="Helical" evidence="14">
    <location>
        <begin position="782"/>
        <end position="805"/>
    </location>
</feature>
<dbReference type="Gene3D" id="1.20.1560.10">
    <property type="entry name" value="ABC transporter type 1, transmembrane domain"/>
    <property type="match status" value="1"/>
</dbReference>
<dbReference type="Pfam" id="PF00664">
    <property type="entry name" value="ABC_membrane"/>
    <property type="match status" value="2"/>
</dbReference>
<sequence length="1308" mass="144119">CISWTNIILQGAILNKFKMHSEDEKKQKRTADGNSHEITASSQGHESEDKHKEKKKKAENAEMVSPFTLFRYSSWSDKLLMILGTLLAIAHGSSLPVAMIIFGDMTDSFVASGGPDFSGNISAVNSSLDFLVKLEEDMTRYAYDYSAIAAGVLIAAYTQTSFWTLAAGRQIKKIRENFFHAIMRQEIGWFDVNDVGELNTRLLDDVSKINEGIGDKIGLLVQAVTTFVSGFIVGLIRGWKLTLVILAVSPVLGLSAALWAKVLSAFTDKEQAAYAKAGAVAEEVLAAVRTVIAFGGQEKEIKRYHKNLEDAKRIGIKKAITANISMGAAFLLIYASYALAFWYGTTLVLADDYTIGKVLTVFFSVLIGAFSIGQTAPSIEAFASARGAAYTIFKIIDNEPQIDSYSETGYKPDHIKGNLEFQNVYFNYPSRPDVEILKGLNLKVSCGQTVALVGGSGCGKSTTVQLIQRFYDPKEGTVTIDGQDIKTLNVRYLREIIGVVNQEPVLFATTIAENIRYGCEDVTMEEIEKATKEANAYDFIMKLPNKFETVVGERGAQLSGGQKQRIAIARALVRNPKILLLDEATSALDTESESVVQAALDKAREGRTTVVVAHRLSTVRNADLIAVFEGGVITEQGNHFKLLERKGIYYKLVNMQALEAEVPSSQQDENALSVKKSESEPEFEESLTKGLRRQSSQRSMRKPGEQNDDPDEKTSSPDEKLPPASFLKIMKLNKTEWPNFVVGTLCAVINGALQPAFAIIFSEIIGIFSETDETILREKSNLYSVLFLVLGIVSFFTFFFQGFTFGKAGEILTMRLRLMAFKAILRQDMVWFDNSKNSTGALTTRLANDASQVKGATGVRLALIAQNIANLGTGIIISLIYGWQLTLLLLAVVPIIAMAGMIEMKMLAGHAKKDKEELEAAGKIATEAIENIRTVVSLTRERKFELMYEEHLHVPYRNSVKKAHIFGFSFALSQAMMFFTYAGCFRFGAYLVVNGHMKYKDVFLVFSAVVFGAMALGQSSSFAPDYAKAKISAAHLFQMFERIPSIDSYSEEGEKPETFEGSITIKDVAFNYPNRPEVKILQGLNLKVEKGQTLALVGNSGCGKSTVVQLLERFYDPLDGEMLFDGKNAKTLNIQWLRAQTGIVSQEPMLSDCTIAENIAYGDNSREVSHEEVVNAAKEANIHSFIVSLPDKYNTRVGDKGTQLSGGQKQRIAIARALVRQPQILLLDEATSALDTESEKIVQEALDRAREGRTCIVIAHRLSTIQNADKIAVVHNGKIVEQGTHQQLLAEKGIYYSLVNVQSGSCNM</sequence>
<dbReference type="CDD" id="cd03249">
    <property type="entry name" value="ABC_MTABC3_MDL1_MDL2"/>
    <property type="match status" value="2"/>
</dbReference>
<keyword evidence="3" id="KW-0813">Transport</keyword>
<feature type="transmembrane region" description="Helical" evidence="14">
    <location>
        <begin position="320"/>
        <end position="343"/>
    </location>
</feature>
<feature type="transmembrane region" description="Helical" evidence="14">
    <location>
        <begin position="79"/>
        <end position="102"/>
    </location>
</feature>
<dbReference type="GO" id="GO:0005743">
    <property type="term" value="C:mitochondrial inner membrane"/>
    <property type="evidence" value="ECO:0007669"/>
    <property type="project" value="TreeGrafter"/>
</dbReference>
<dbReference type="FunFam" id="1.20.1560.10:FF:000018">
    <property type="entry name" value="ATP-binding cassette subfamily B member 11"/>
    <property type="match status" value="1"/>
</dbReference>
<protein>
    <submittedName>
        <fullName evidence="17">MDR1 protein</fullName>
    </submittedName>
</protein>
<feature type="domain" description="ABC transmembrane type-1" evidence="16">
    <location>
        <begin position="741"/>
        <end position="1028"/>
    </location>
</feature>
<feature type="non-terminal residue" evidence="17">
    <location>
        <position position="1308"/>
    </location>
</feature>
<dbReference type="InterPro" id="IPR003593">
    <property type="entry name" value="AAA+_ATPase"/>
</dbReference>
<feature type="domain" description="ABC transporter" evidence="15">
    <location>
        <begin position="1063"/>
        <end position="1301"/>
    </location>
</feature>
<dbReference type="GO" id="GO:0090374">
    <property type="term" value="P:oligopeptide export from mitochondrion"/>
    <property type="evidence" value="ECO:0007669"/>
    <property type="project" value="TreeGrafter"/>
</dbReference>
<dbReference type="OrthoDB" id="6500128at2759"/>
<keyword evidence="9" id="KW-1278">Translocase</keyword>
<comment type="caution">
    <text evidence="17">The sequence shown here is derived from an EMBL/GenBank/DDBJ whole genome shotgun (WGS) entry which is preliminary data.</text>
</comment>
<dbReference type="GO" id="GO:0016887">
    <property type="term" value="F:ATP hydrolysis activity"/>
    <property type="evidence" value="ECO:0007669"/>
    <property type="project" value="InterPro"/>
</dbReference>
<dbReference type="SMART" id="SM00382">
    <property type="entry name" value="AAA"/>
    <property type="match status" value="2"/>
</dbReference>
<evidence type="ECO:0000259" key="15">
    <source>
        <dbReference type="PROSITE" id="PS50893"/>
    </source>
</evidence>
<keyword evidence="5 14" id="KW-0812">Transmembrane</keyword>
<reference evidence="17 18" key="1">
    <citation type="submission" date="2019-09" db="EMBL/GenBank/DDBJ databases">
        <title>Bird 10,000 Genomes (B10K) Project - Family phase.</title>
        <authorList>
            <person name="Zhang G."/>
        </authorList>
    </citation>
    <scope>NUCLEOTIDE SEQUENCE [LARGE SCALE GENOMIC DNA]</scope>
    <source>
        <strain evidence="17">B10K-DU-012-45</strain>
    </source>
</reference>
<evidence type="ECO:0000256" key="3">
    <source>
        <dbReference type="ARBA" id="ARBA00022448"/>
    </source>
</evidence>
<evidence type="ECO:0000256" key="1">
    <source>
        <dbReference type="ARBA" id="ARBA00004141"/>
    </source>
</evidence>
<feature type="region of interest" description="Disordered" evidence="13">
    <location>
        <begin position="661"/>
        <end position="722"/>
    </location>
</feature>
<dbReference type="Gene3D" id="3.40.50.300">
    <property type="entry name" value="P-loop containing nucleotide triphosphate hydrolases"/>
    <property type="match status" value="2"/>
</dbReference>
<dbReference type="GO" id="GO:0015421">
    <property type="term" value="F:ABC-type oligopeptide transporter activity"/>
    <property type="evidence" value="ECO:0007669"/>
    <property type="project" value="TreeGrafter"/>
</dbReference>
<feature type="compositionally biased region" description="Basic and acidic residues" evidence="13">
    <location>
        <begin position="24"/>
        <end position="35"/>
    </location>
</feature>
<dbReference type="PANTHER" id="PTHR43394">
    <property type="entry name" value="ATP-DEPENDENT PERMEASE MDL1, MITOCHONDRIAL"/>
    <property type="match status" value="1"/>
</dbReference>
<dbReference type="CDD" id="cd18578">
    <property type="entry name" value="ABC_6TM_Pgp_ABCB1_D2_like"/>
    <property type="match status" value="1"/>
</dbReference>
<proteinExistence type="inferred from homology"/>
<evidence type="ECO:0000259" key="16">
    <source>
        <dbReference type="PROSITE" id="PS50929"/>
    </source>
</evidence>
<dbReference type="PROSITE" id="PS50929">
    <property type="entry name" value="ABC_TM1F"/>
    <property type="match status" value="2"/>
</dbReference>
<dbReference type="InterPro" id="IPR017871">
    <property type="entry name" value="ABC_transporter-like_CS"/>
</dbReference>
<dbReference type="SUPFAM" id="SSF52540">
    <property type="entry name" value="P-loop containing nucleoside triphosphate hydrolases"/>
    <property type="match status" value="2"/>
</dbReference>
<feature type="transmembrane region" description="Helical" evidence="14">
    <location>
        <begin position="740"/>
        <end position="762"/>
    </location>
</feature>
<dbReference type="InterPro" id="IPR003439">
    <property type="entry name" value="ABC_transporter-like_ATP-bd"/>
</dbReference>
<evidence type="ECO:0000256" key="11">
    <source>
        <dbReference type="ARBA" id="ARBA00023136"/>
    </source>
</evidence>
<evidence type="ECO:0000256" key="10">
    <source>
        <dbReference type="ARBA" id="ARBA00022989"/>
    </source>
</evidence>
<keyword evidence="11 14" id="KW-0472">Membrane</keyword>